<keyword evidence="4" id="KW-1185">Reference proteome</keyword>
<evidence type="ECO:0000313" key="4">
    <source>
        <dbReference type="Proteomes" id="UP001595533"/>
    </source>
</evidence>
<feature type="domain" description="DUF4124" evidence="2">
    <location>
        <begin position="9"/>
        <end position="62"/>
    </location>
</feature>
<dbReference type="InterPro" id="IPR025392">
    <property type="entry name" value="DUF4124"/>
</dbReference>
<organism evidence="3 4">
    <name type="scientific">Marinicella sediminis</name>
    <dbReference type="NCBI Taxonomy" id="1792834"/>
    <lineage>
        <taxon>Bacteria</taxon>
        <taxon>Pseudomonadati</taxon>
        <taxon>Pseudomonadota</taxon>
        <taxon>Gammaproteobacteria</taxon>
        <taxon>Lysobacterales</taxon>
        <taxon>Marinicellaceae</taxon>
        <taxon>Marinicella</taxon>
    </lineage>
</organism>
<feature type="compositionally biased region" description="Acidic residues" evidence="1">
    <location>
        <begin position="74"/>
        <end position="84"/>
    </location>
</feature>
<reference evidence="4" key="1">
    <citation type="journal article" date="2019" name="Int. J. Syst. Evol. Microbiol.">
        <title>The Global Catalogue of Microorganisms (GCM) 10K type strain sequencing project: providing services to taxonomists for standard genome sequencing and annotation.</title>
        <authorList>
            <consortium name="The Broad Institute Genomics Platform"/>
            <consortium name="The Broad Institute Genome Sequencing Center for Infectious Disease"/>
            <person name="Wu L."/>
            <person name="Ma J."/>
        </authorList>
    </citation>
    <scope>NUCLEOTIDE SEQUENCE [LARGE SCALE GENOMIC DNA]</scope>
    <source>
        <strain evidence="4">KCTC 42953</strain>
    </source>
</reference>
<name>A0ABV7JAP0_9GAMM</name>
<feature type="compositionally biased region" description="Low complexity" evidence="1">
    <location>
        <begin position="85"/>
        <end position="96"/>
    </location>
</feature>
<evidence type="ECO:0000256" key="1">
    <source>
        <dbReference type="SAM" id="MobiDB-lite"/>
    </source>
</evidence>
<proteinExistence type="predicted"/>
<sequence length="154" mass="16707">MLKIHSLLCLLLFAGLLQAGKIYKWVDENGQIHYSSQKPAGEEVETVKVRKGPKVAPPAEAASADPNQPVDPNEPVDPEADAEAEAAARAQLARADAANRKRMCEQARQNLAALNASVRVQRVDEATGQAVRMTDDQRVTAMKNANQAISEYCN</sequence>
<dbReference type="RefSeq" id="WP_077409810.1">
    <property type="nucleotide sequence ID" value="NZ_JBHRTS010000001.1"/>
</dbReference>
<dbReference type="Pfam" id="PF13511">
    <property type="entry name" value="DUF4124"/>
    <property type="match status" value="1"/>
</dbReference>
<comment type="caution">
    <text evidence="3">The sequence shown here is derived from an EMBL/GenBank/DDBJ whole genome shotgun (WGS) entry which is preliminary data.</text>
</comment>
<evidence type="ECO:0000313" key="3">
    <source>
        <dbReference type="EMBL" id="MFC3193161.1"/>
    </source>
</evidence>
<dbReference type="EMBL" id="JBHRTS010000001">
    <property type="protein sequence ID" value="MFC3193161.1"/>
    <property type="molecule type" value="Genomic_DNA"/>
</dbReference>
<feature type="region of interest" description="Disordered" evidence="1">
    <location>
        <begin position="37"/>
        <end position="98"/>
    </location>
</feature>
<protein>
    <submittedName>
        <fullName evidence="3">DUF4124 domain-containing protein</fullName>
    </submittedName>
</protein>
<dbReference type="Proteomes" id="UP001595533">
    <property type="component" value="Unassembled WGS sequence"/>
</dbReference>
<gene>
    <name evidence="3" type="ORF">ACFODZ_02790</name>
</gene>
<evidence type="ECO:0000259" key="2">
    <source>
        <dbReference type="Pfam" id="PF13511"/>
    </source>
</evidence>
<accession>A0ABV7JAP0</accession>